<accession>A0A7W5ZQ96</accession>
<name>A0A7W5ZQ96_9BACT</name>
<feature type="domain" description="Phosphoadenosine phosphosulphate reductase" evidence="1">
    <location>
        <begin position="6"/>
        <end position="135"/>
    </location>
</feature>
<sequence length="238" mass="27423">MKPITVLWFGGGQDSTALLYLLHFSSTWKAKYLGTSELVVIMSDTGNEYPNTYEHIAEVSSFCKVHDIEFHFITADMGFHSSTWHSLQAQFEKNQNIMSVALPKSCTDKLKITVCYNFLEQLLKERYGFTGNRKKAFYEYHKKFGKLTCIIGFAKGEESRQLAPEYVQFELFEEFKPPEPTIPVYRKATINQVYPLIEMGLDRADCQEVIQSYGFKVPIPSNCMMCPFQSAPELIYLH</sequence>
<gene>
    <name evidence="2" type="ORF">FHS57_005110</name>
</gene>
<evidence type="ECO:0000313" key="2">
    <source>
        <dbReference type="EMBL" id="MBB3841089.1"/>
    </source>
</evidence>
<dbReference type="AlphaFoldDB" id="A0A7W5ZQ96"/>
<dbReference type="EMBL" id="JACIBY010000014">
    <property type="protein sequence ID" value="MBB3841089.1"/>
    <property type="molecule type" value="Genomic_DNA"/>
</dbReference>
<dbReference type="Pfam" id="PF01507">
    <property type="entry name" value="PAPS_reduct"/>
    <property type="match status" value="1"/>
</dbReference>
<dbReference type="InterPro" id="IPR014729">
    <property type="entry name" value="Rossmann-like_a/b/a_fold"/>
</dbReference>
<dbReference type="RefSeq" id="WP_183978523.1">
    <property type="nucleotide sequence ID" value="NZ_JACIBY010000014.1"/>
</dbReference>
<evidence type="ECO:0000313" key="3">
    <source>
        <dbReference type="Proteomes" id="UP000541352"/>
    </source>
</evidence>
<protein>
    <submittedName>
        <fullName evidence="2">3'-phosphoadenosine 5'-phosphosulfate sulfotransferase (PAPS reductase)/FAD synthetase</fullName>
    </submittedName>
</protein>
<dbReference type="SUPFAM" id="SSF52402">
    <property type="entry name" value="Adenine nucleotide alpha hydrolases-like"/>
    <property type="match status" value="1"/>
</dbReference>
<dbReference type="Gene3D" id="3.40.50.620">
    <property type="entry name" value="HUPs"/>
    <property type="match status" value="1"/>
</dbReference>
<keyword evidence="3" id="KW-1185">Reference proteome</keyword>
<comment type="caution">
    <text evidence="2">The sequence shown here is derived from an EMBL/GenBank/DDBJ whole genome shotgun (WGS) entry which is preliminary data.</text>
</comment>
<dbReference type="GO" id="GO:0016740">
    <property type="term" value="F:transferase activity"/>
    <property type="evidence" value="ECO:0007669"/>
    <property type="project" value="UniProtKB-KW"/>
</dbReference>
<keyword evidence="2" id="KW-0808">Transferase</keyword>
<reference evidence="2 3" key="1">
    <citation type="submission" date="2020-08" db="EMBL/GenBank/DDBJ databases">
        <title>Genomic Encyclopedia of Type Strains, Phase IV (KMG-IV): sequencing the most valuable type-strain genomes for metagenomic binning, comparative biology and taxonomic classification.</title>
        <authorList>
            <person name="Goeker M."/>
        </authorList>
    </citation>
    <scope>NUCLEOTIDE SEQUENCE [LARGE SCALE GENOMIC DNA]</scope>
    <source>
        <strain evidence="2 3">DSM 17976</strain>
    </source>
</reference>
<dbReference type="Proteomes" id="UP000541352">
    <property type="component" value="Unassembled WGS sequence"/>
</dbReference>
<proteinExistence type="predicted"/>
<organism evidence="2 3">
    <name type="scientific">Runella defluvii</name>
    <dbReference type="NCBI Taxonomy" id="370973"/>
    <lineage>
        <taxon>Bacteria</taxon>
        <taxon>Pseudomonadati</taxon>
        <taxon>Bacteroidota</taxon>
        <taxon>Cytophagia</taxon>
        <taxon>Cytophagales</taxon>
        <taxon>Spirosomataceae</taxon>
        <taxon>Runella</taxon>
    </lineage>
</organism>
<dbReference type="InterPro" id="IPR002500">
    <property type="entry name" value="PAPS_reduct_dom"/>
</dbReference>
<evidence type="ECO:0000259" key="1">
    <source>
        <dbReference type="Pfam" id="PF01507"/>
    </source>
</evidence>